<gene>
    <name evidence="1" type="ORF">CONPUDRAFT_71630</name>
</gene>
<protein>
    <submittedName>
        <fullName evidence="1">Uncharacterized protein</fullName>
    </submittedName>
</protein>
<proteinExistence type="predicted"/>
<dbReference type="GeneID" id="19208957"/>
<dbReference type="Proteomes" id="UP000053558">
    <property type="component" value="Unassembled WGS sequence"/>
</dbReference>
<dbReference type="AlphaFoldDB" id="A0A5M3MWK6"/>
<name>A0A5M3MWK6_CONPW</name>
<reference evidence="2" key="1">
    <citation type="journal article" date="2012" name="Science">
        <title>The Paleozoic origin of enzymatic lignin decomposition reconstructed from 31 fungal genomes.</title>
        <authorList>
            <person name="Floudas D."/>
            <person name="Binder M."/>
            <person name="Riley R."/>
            <person name="Barry K."/>
            <person name="Blanchette R.A."/>
            <person name="Henrissat B."/>
            <person name="Martinez A.T."/>
            <person name="Otillar R."/>
            <person name="Spatafora J.W."/>
            <person name="Yadav J.S."/>
            <person name="Aerts A."/>
            <person name="Benoit I."/>
            <person name="Boyd A."/>
            <person name="Carlson A."/>
            <person name="Copeland A."/>
            <person name="Coutinho P.M."/>
            <person name="de Vries R.P."/>
            <person name="Ferreira P."/>
            <person name="Findley K."/>
            <person name="Foster B."/>
            <person name="Gaskell J."/>
            <person name="Glotzer D."/>
            <person name="Gorecki P."/>
            <person name="Heitman J."/>
            <person name="Hesse C."/>
            <person name="Hori C."/>
            <person name="Igarashi K."/>
            <person name="Jurgens J.A."/>
            <person name="Kallen N."/>
            <person name="Kersten P."/>
            <person name="Kohler A."/>
            <person name="Kuees U."/>
            <person name="Kumar T.K.A."/>
            <person name="Kuo A."/>
            <person name="LaButti K."/>
            <person name="Larrondo L.F."/>
            <person name="Lindquist E."/>
            <person name="Ling A."/>
            <person name="Lombard V."/>
            <person name="Lucas S."/>
            <person name="Lundell T."/>
            <person name="Martin R."/>
            <person name="McLaughlin D.J."/>
            <person name="Morgenstern I."/>
            <person name="Morin E."/>
            <person name="Murat C."/>
            <person name="Nagy L.G."/>
            <person name="Nolan M."/>
            <person name="Ohm R.A."/>
            <person name="Patyshakuliyeva A."/>
            <person name="Rokas A."/>
            <person name="Ruiz-Duenas F.J."/>
            <person name="Sabat G."/>
            <person name="Salamov A."/>
            <person name="Samejima M."/>
            <person name="Schmutz J."/>
            <person name="Slot J.C."/>
            <person name="St John F."/>
            <person name="Stenlid J."/>
            <person name="Sun H."/>
            <person name="Sun S."/>
            <person name="Syed K."/>
            <person name="Tsang A."/>
            <person name="Wiebenga A."/>
            <person name="Young D."/>
            <person name="Pisabarro A."/>
            <person name="Eastwood D.C."/>
            <person name="Martin F."/>
            <person name="Cullen D."/>
            <person name="Grigoriev I.V."/>
            <person name="Hibbett D.S."/>
        </authorList>
    </citation>
    <scope>NUCLEOTIDE SEQUENCE [LARGE SCALE GENOMIC DNA]</scope>
    <source>
        <strain evidence="2">RWD-64-598 SS2</strain>
    </source>
</reference>
<dbReference type="EMBL" id="JH711576">
    <property type="protein sequence ID" value="EIW82981.1"/>
    <property type="molecule type" value="Genomic_DNA"/>
</dbReference>
<keyword evidence="2" id="KW-1185">Reference proteome</keyword>
<dbReference type="RefSeq" id="XP_007766457.1">
    <property type="nucleotide sequence ID" value="XM_007768267.1"/>
</dbReference>
<sequence>MAALPQPTPIGAPLIIPPAKIALATEIALPAGAASPAETCPPAKAVPHAETSSSARATPVEPVALAEAAAVEPVVPPAVSAPTLEDVASTIAATTSPVKDVHTPAPTPVAKSNPCSKHCAKRGKVAKALASSELPADAEGANADDVDDYNGTSQASCKCKWLSKAINNGYPIAQHLRQGV</sequence>
<organism evidence="1 2">
    <name type="scientific">Coniophora puteana (strain RWD-64-598)</name>
    <name type="common">Brown rot fungus</name>
    <dbReference type="NCBI Taxonomy" id="741705"/>
    <lineage>
        <taxon>Eukaryota</taxon>
        <taxon>Fungi</taxon>
        <taxon>Dikarya</taxon>
        <taxon>Basidiomycota</taxon>
        <taxon>Agaricomycotina</taxon>
        <taxon>Agaricomycetes</taxon>
        <taxon>Agaricomycetidae</taxon>
        <taxon>Boletales</taxon>
        <taxon>Coniophorineae</taxon>
        <taxon>Coniophoraceae</taxon>
        <taxon>Coniophora</taxon>
    </lineage>
</organism>
<evidence type="ECO:0000313" key="2">
    <source>
        <dbReference type="Proteomes" id="UP000053558"/>
    </source>
</evidence>
<accession>A0A5M3MWK6</accession>
<comment type="caution">
    <text evidence="1">The sequence shown here is derived from an EMBL/GenBank/DDBJ whole genome shotgun (WGS) entry which is preliminary data.</text>
</comment>
<evidence type="ECO:0000313" key="1">
    <source>
        <dbReference type="EMBL" id="EIW82981.1"/>
    </source>
</evidence>
<dbReference type="KEGG" id="cput:CONPUDRAFT_71630"/>